<comment type="subcellular location">
    <subcellularLocation>
        <location evidence="1">Mitochondrion</location>
    </subcellularLocation>
</comment>
<dbReference type="OrthoDB" id="10012356at2759"/>
<proteinExistence type="inferred from homology"/>
<dbReference type="GO" id="GO:0003735">
    <property type="term" value="F:structural constituent of ribosome"/>
    <property type="evidence" value="ECO:0007669"/>
    <property type="project" value="InterPro"/>
</dbReference>
<evidence type="ECO:0000256" key="5">
    <source>
        <dbReference type="ARBA" id="ARBA00023274"/>
    </source>
</evidence>
<dbReference type="InterPro" id="IPR023611">
    <property type="entry name" value="mS23_dom_met"/>
</dbReference>
<dbReference type="RefSeq" id="XP_022645271.1">
    <property type="nucleotide sequence ID" value="XM_022789536.1"/>
</dbReference>
<protein>
    <recommendedName>
        <fullName evidence="6">Small ribosomal subunit protein mS23</fullName>
    </recommendedName>
</protein>
<dbReference type="InterPro" id="IPR059242">
    <property type="entry name" value="mS23_dom"/>
</dbReference>
<dbReference type="InParanoid" id="A0A7M7M976"/>
<dbReference type="CTD" id="51649"/>
<dbReference type="FunCoup" id="A0A7M7M976">
    <property type="interactions" value="392"/>
</dbReference>
<evidence type="ECO:0000256" key="4">
    <source>
        <dbReference type="ARBA" id="ARBA00023128"/>
    </source>
</evidence>
<evidence type="ECO:0000256" key="3">
    <source>
        <dbReference type="ARBA" id="ARBA00022980"/>
    </source>
</evidence>
<accession>A0A7M7M976</accession>
<dbReference type="InterPro" id="IPR019520">
    <property type="entry name" value="Ribosomal_mS23_met"/>
</dbReference>
<dbReference type="Proteomes" id="UP000594260">
    <property type="component" value="Unplaced"/>
</dbReference>
<comment type="similarity">
    <text evidence="2">Belongs to the mitochondrion-specific ribosomal protein mS23 family.</text>
</comment>
<evidence type="ECO:0000259" key="7">
    <source>
        <dbReference type="Pfam" id="PF10484"/>
    </source>
</evidence>
<reference evidence="8" key="1">
    <citation type="submission" date="2021-01" db="UniProtKB">
        <authorList>
            <consortium name="EnsemblMetazoa"/>
        </authorList>
    </citation>
    <scope>IDENTIFICATION</scope>
</reference>
<evidence type="ECO:0000256" key="6">
    <source>
        <dbReference type="ARBA" id="ARBA00035137"/>
    </source>
</evidence>
<keyword evidence="3" id="KW-0689">Ribosomal protein</keyword>
<keyword evidence="5" id="KW-0687">Ribonucleoprotein</keyword>
<evidence type="ECO:0000313" key="9">
    <source>
        <dbReference type="Proteomes" id="UP000594260"/>
    </source>
</evidence>
<organism evidence="8 9">
    <name type="scientific">Varroa destructor</name>
    <name type="common">Honeybee mite</name>
    <dbReference type="NCBI Taxonomy" id="109461"/>
    <lineage>
        <taxon>Eukaryota</taxon>
        <taxon>Metazoa</taxon>
        <taxon>Ecdysozoa</taxon>
        <taxon>Arthropoda</taxon>
        <taxon>Chelicerata</taxon>
        <taxon>Arachnida</taxon>
        <taxon>Acari</taxon>
        <taxon>Parasitiformes</taxon>
        <taxon>Mesostigmata</taxon>
        <taxon>Gamasina</taxon>
        <taxon>Dermanyssoidea</taxon>
        <taxon>Varroidae</taxon>
        <taxon>Varroa</taxon>
    </lineage>
</organism>
<evidence type="ECO:0000256" key="2">
    <source>
        <dbReference type="ARBA" id="ARBA00009864"/>
    </source>
</evidence>
<evidence type="ECO:0000313" key="8">
    <source>
        <dbReference type="EnsemblMetazoa" id="XP_022645271"/>
    </source>
</evidence>
<dbReference type="PANTHER" id="PTHR15925:SF2">
    <property type="entry name" value="SMALL RIBOSOMAL SUBUNIT PROTEIN MS23"/>
    <property type="match status" value="1"/>
</dbReference>
<dbReference type="GO" id="GO:0006412">
    <property type="term" value="P:translation"/>
    <property type="evidence" value="ECO:0007669"/>
    <property type="project" value="InterPro"/>
</dbReference>
<dbReference type="PANTHER" id="PTHR15925">
    <property type="entry name" value="MITOCHONDRIAL RIBOSOMAL PROTEIN S23"/>
    <property type="match status" value="1"/>
</dbReference>
<sequence>MNHYKKKPINNHNRIQKLQTELSSHLPLLYSSIPSGVREEPRLMAGSRVEKLGTVFSRTRGLLRAGGMKWKDRPIWYDIYNAYPPEIEPLYFREEPPVNPIRPILYKEDIIRAKFAKEVDRRSHPEQFMKMYNTALNETGSDSEAFARAVEKFRAVRKTEKRLGRPRVVVPDDAAAQTHAAKHTDIENDI</sequence>
<dbReference type="Pfam" id="PF10484">
    <property type="entry name" value="MRP-S23"/>
    <property type="match status" value="1"/>
</dbReference>
<dbReference type="GO" id="GO:0005739">
    <property type="term" value="C:mitochondrion"/>
    <property type="evidence" value="ECO:0007669"/>
    <property type="project" value="InterPro"/>
</dbReference>
<feature type="domain" description="Small ribosomal subunit protein mS23 conserved" evidence="7">
    <location>
        <begin position="45"/>
        <end position="159"/>
    </location>
</feature>
<evidence type="ECO:0000256" key="1">
    <source>
        <dbReference type="ARBA" id="ARBA00004173"/>
    </source>
</evidence>
<dbReference type="AlphaFoldDB" id="A0A7M7M976"/>
<dbReference type="EnsemblMetazoa" id="XM_022789536">
    <property type="protein sequence ID" value="XP_022645271"/>
    <property type="gene ID" value="LOC111243662"/>
</dbReference>
<dbReference type="KEGG" id="vde:111243662"/>
<keyword evidence="9" id="KW-1185">Reference proteome</keyword>
<dbReference type="CDD" id="cd23701">
    <property type="entry name" value="At1g26750"/>
    <property type="match status" value="1"/>
</dbReference>
<name>A0A7M7M976_VARDE</name>
<dbReference type="GeneID" id="111243662"/>
<dbReference type="GO" id="GO:0005840">
    <property type="term" value="C:ribosome"/>
    <property type="evidence" value="ECO:0007669"/>
    <property type="project" value="InterPro"/>
</dbReference>
<keyword evidence="4" id="KW-0496">Mitochondrion</keyword>